<gene>
    <name evidence="1" type="ORF">DSO57_1024478</name>
</gene>
<proteinExistence type="predicted"/>
<comment type="caution">
    <text evidence="1">The sequence shown here is derived from an EMBL/GenBank/DDBJ whole genome shotgun (WGS) entry which is preliminary data.</text>
</comment>
<dbReference type="EMBL" id="QTSX02002262">
    <property type="protein sequence ID" value="KAJ9076608.1"/>
    <property type="molecule type" value="Genomic_DNA"/>
</dbReference>
<protein>
    <submittedName>
        <fullName evidence="1">Uncharacterized protein</fullName>
    </submittedName>
</protein>
<evidence type="ECO:0000313" key="2">
    <source>
        <dbReference type="Proteomes" id="UP001165960"/>
    </source>
</evidence>
<evidence type="ECO:0000313" key="1">
    <source>
        <dbReference type="EMBL" id="KAJ9076608.1"/>
    </source>
</evidence>
<name>A0ACC2TPZ2_9FUNG</name>
<dbReference type="Proteomes" id="UP001165960">
    <property type="component" value="Unassembled WGS sequence"/>
</dbReference>
<keyword evidence="2" id="KW-1185">Reference proteome</keyword>
<organism evidence="1 2">
    <name type="scientific">Entomophthora muscae</name>
    <dbReference type="NCBI Taxonomy" id="34485"/>
    <lineage>
        <taxon>Eukaryota</taxon>
        <taxon>Fungi</taxon>
        <taxon>Fungi incertae sedis</taxon>
        <taxon>Zoopagomycota</taxon>
        <taxon>Entomophthoromycotina</taxon>
        <taxon>Entomophthoromycetes</taxon>
        <taxon>Entomophthorales</taxon>
        <taxon>Entomophthoraceae</taxon>
        <taxon>Entomophthora</taxon>
    </lineage>
</organism>
<reference evidence="1" key="1">
    <citation type="submission" date="2022-04" db="EMBL/GenBank/DDBJ databases">
        <title>Genome of the entomopathogenic fungus Entomophthora muscae.</title>
        <authorList>
            <person name="Elya C."/>
            <person name="Lovett B.R."/>
            <person name="Lee E."/>
            <person name="Macias A.M."/>
            <person name="Hajek A.E."/>
            <person name="De Bivort B.L."/>
            <person name="Kasson M.T."/>
            <person name="De Fine Licht H.H."/>
            <person name="Stajich J.E."/>
        </authorList>
    </citation>
    <scope>NUCLEOTIDE SEQUENCE</scope>
    <source>
        <strain evidence="1">Berkeley</strain>
    </source>
</reference>
<accession>A0ACC2TPZ2</accession>
<sequence>MPIPSPERYDLVPLQAPATPPPTPTCTPWLLTSLVLMGLNTYFPWLSPASSLWSPFKQLSQFSTGQHPGVALPLTYDLFEDLEDIELASGMANAPSIFATF</sequence>